<dbReference type="EMBL" id="FUYL01000012">
    <property type="protein sequence ID" value="SKB81712.1"/>
    <property type="molecule type" value="Genomic_DNA"/>
</dbReference>
<gene>
    <name evidence="1" type="ORF">SAMN05660866_03430</name>
</gene>
<dbReference type="OrthoDB" id="1121493at2"/>
<dbReference type="AlphaFoldDB" id="A0A1T5ECG9"/>
<dbReference type="RefSeq" id="WP_079514101.1">
    <property type="nucleotide sequence ID" value="NZ_FUYL01000012.1"/>
</dbReference>
<organism evidence="1 2">
    <name type="scientific">Maribacter arcticus</name>
    <dbReference type="NCBI Taxonomy" id="561365"/>
    <lineage>
        <taxon>Bacteria</taxon>
        <taxon>Pseudomonadati</taxon>
        <taxon>Bacteroidota</taxon>
        <taxon>Flavobacteriia</taxon>
        <taxon>Flavobacteriales</taxon>
        <taxon>Flavobacteriaceae</taxon>
        <taxon>Maribacter</taxon>
    </lineage>
</organism>
<evidence type="ECO:0008006" key="3">
    <source>
        <dbReference type="Google" id="ProtNLM"/>
    </source>
</evidence>
<sequence>MKNIWIPFFTLILIVSSCSKDFEDVTSNQEVSSISLRGKMDKVSICHYDEDTDTWKTLNVSGNSLKGHLKHGDVIGECSTSVVYDFNDCSIDGFNTNGEGTFSIIDNGIDGCGVSLTRPISMRTDSQFSYGTYEMDTRASTGVSNQYMFLFLSEDFSSYGIGIGIQPDRTDDEGIDFIVNGVPLLQGRRSDIPVSYPNWYHVKVEVTPDYVKLWLDETLMYELYDYGGIENPIGRWEISSYSTSEFDNLKYTPM</sequence>
<dbReference type="Proteomes" id="UP000190339">
    <property type="component" value="Unassembled WGS sequence"/>
</dbReference>
<proteinExistence type="predicted"/>
<accession>A0A1T5ECG9</accession>
<protein>
    <recommendedName>
        <fullName evidence="3">3-keto-disaccharide hydrolase domain-containing protein</fullName>
    </recommendedName>
</protein>
<dbReference type="PROSITE" id="PS51257">
    <property type="entry name" value="PROKAR_LIPOPROTEIN"/>
    <property type="match status" value="1"/>
</dbReference>
<evidence type="ECO:0000313" key="1">
    <source>
        <dbReference type="EMBL" id="SKB81712.1"/>
    </source>
</evidence>
<name>A0A1T5ECG9_9FLAO</name>
<dbReference type="Gene3D" id="2.60.120.560">
    <property type="entry name" value="Exo-inulinase, domain 1"/>
    <property type="match status" value="1"/>
</dbReference>
<reference evidence="2" key="1">
    <citation type="submission" date="2017-02" db="EMBL/GenBank/DDBJ databases">
        <authorList>
            <person name="Varghese N."/>
            <person name="Submissions S."/>
        </authorList>
    </citation>
    <scope>NUCLEOTIDE SEQUENCE [LARGE SCALE GENOMIC DNA]</scope>
    <source>
        <strain evidence="2">DSM 23546</strain>
    </source>
</reference>
<dbReference type="STRING" id="561365.SAMN05660866_03430"/>
<evidence type="ECO:0000313" key="2">
    <source>
        <dbReference type="Proteomes" id="UP000190339"/>
    </source>
</evidence>
<keyword evidence="2" id="KW-1185">Reference proteome</keyword>